<reference evidence="16" key="2">
    <citation type="submission" date="2023-06" db="EMBL/GenBank/DDBJ databases">
        <authorList>
            <consortium name="Lawrence Berkeley National Laboratory"/>
            <person name="Haridas S."/>
            <person name="Hensen N."/>
            <person name="Bonometti L."/>
            <person name="Westerberg I."/>
            <person name="Brannstrom I.O."/>
            <person name="Guillou S."/>
            <person name="Cros-Aarteil S."/>
            <person name="Calhoun S."/>
            <person name="Kuo A."/>
            <person name="Mondo S."/>
            <person name="Pangilinan J."/>
            <person name="Riley R."/>
            <person name="Labutti K."/>
            <person name="Andreopoulos B."/>
            <person name="Lipzen A."/>
            <person name="Chen C."/>
            <person name="Yanf M."/>
            <person name="Daum C."/>
            <person name="Ng V."/>
            <person name="Clum A."/>
            <person name="Steindorff A."/>
            <person name="Ohm R."/>
            <person name="Martin F."/>
            <person name="Silar P."/>
            <person name="Natvig D."/>
            <person name="Lalanne C."/>
            <person name="Gautier V."/>
            <person name="Ament-Velasquez S.L."/>
            <person name="Kruys A."/>
            <person name="Hutchinson M.I."/>
            <person name="Powell A.J."/>
            <person name="Barry K."/>
            <person name="Miller A.N."/>
            <person name="Grigoriev I.V."/>
            <person name="Debuchy R."/>
            <person name="Gladieux P."/>
            <person name="Thoren M.H."/>
            <person name="Johannesson H."/>
        </authorList>
    </citation>
    <scope>NUCLEOTIDE SEQUENCE</scope>
    <source>
        <strain evidence="16">CBS 958.72</strain>
    </source>
</reference>
<comment type="caution">
    <text evidence="16">The sequence shown here is derived from an EMBL/GenBank/DDBJ whole genome shotgun (WGS) entry which is preliminary data.</text>
</comment>
<organism evidence="16 17">
    <name type="scientific">Lasiosphaeria ovina</name>
    <dbReference type="NCBI Taxonomy" id="92902"/>
    <lineage>
        <taxon>Eukaryota</taxon>
        <taxon>Fungi</taxon>
        <taxon>Dikarya</taxon>
        <taxon>Ascomycota</taxon>
        <taxon>Pezizomycotina</taxon>
        <taxon>Sordariomycetes</taxon>
        <taxon>Sordariomycetidae</taxon>
        <taxon>Sordariales</taxon>
        <taxon>Lasiosphaeriaceae</taxon>
        <taxon>Lasiosphaeria</taxon>
    </lineage>
</organism>
<keyword evidence="7 13" id="KW-0378">Hydrolase</keyword>
<feature type="domain" description="GH18" evidence="15">
    <location>
        <begin position="440"/>
        <end position="816"/>
    </location>
</feature>
<dbReference type="InterPro" id="IPR036779">
    <property type="entry name" value="LysM_dom_sf"/>
</dbReference>
<evidence type="ECO:0000256" key="9">
    <source>
        <dbReference type="ARBA" id="ARBA00023026"/>
    </source>
</evidence>
<dbReference type="CDD" id="cd02878">
    <property type="entry name" value="GH18_zymocin_alpha"/>
    <property type="match status" value="1"/>
</dbReference>
<accession>A0AAE0MYL9</accession>
<dbReference type="Pfam" id="PF00704">
    <property type="entry name" value="Glyco_hydro_18"/>
    <property type="match status" value="1"/>
</dbReference>
<dbReference type="InterPro" id="IPR001579">
    <property type="entry name" value="Glyco_hydro_18_chit_AS"/>
</dbReference>
<dbReference type="InterPro" id="IPR001223">
    <property type="entry name" value="Glyco_hydro18_cat"/>
</dbReference>
<dbReference type="Proteomes" id="UP001287356">
    <property type="component" value="Unassembled WGS sequence"/>
</dbReference>
<evidence type="ECO:0000256" key="5">
    <source>
        <dbReference type="ARBA" id="ARBA00022525"/>
    </source>
</evidence>
<evidence type="ECO:0000256" key="13">
    <source>
        <dbReference type="RuleBase" id="RU000489"/>
    </source>
</evidence>
<dbReference type="SUPFAM" id="SSF54556">
    <property type="entry name" value="Chitinase insertion domain"/>
    <property type="match status" value="1"/>
</dbReference>
<dbReference type="InterPro" id="IPR053214">
    <property type="entry name" value="LysM12-like"/>
</dbReference>
<evidence type="ECO:0000256" key="2">
    <source>
        <dbReference type="ARBA" id="ARBA00004613"/>
    </source>
</evidence>
<dbReference type="EC" id="3.2.1.14" evidence="4"/>
<evidence type="ECO:0000256" key="6">
    <source>
        <dbReference type="ARBA" id="ARBA00022669"/>
    </source>
</evidence>
<keyword evidence="12" id="KW-0624">Polysaccharide degradation</keyword>
<dbReference type="PANTHER" id="PTHR47700">
    <property type="entry name" value="V CHITINASE, PUTATIVE (AFU_ORTHOLOGUE AFUA_6G13720)-RELATED"/>
    <property type="match status" value="1"/>
</dbReference>
<dbReference type="GO" id="GO:0008843">
    <property type="term" value="F:endochitinase activity"/>
    <property type="evidence" value="ECO:0007669"/>
    <property type="project" value="UniProtKB-EC"/>
</dbReference>
<dbReference type="AlphaFoldDB" id="A0AAE0MYL9"/>
<comment type="similarity">
    <text evidence="3">Belongs to the glycosyl hydrolase 18 family. Chitinase class V subfamily.</text>
</comment>
<evidence type="ECO:0000256" key="1">
    <source>
        <dbReference type="ARBA" id="ARBA00000822"/>
    </source>
</evidence>
<dbReference type="PROSITE" id="PS01095">
    <property type="entry name" value="GH18_1"/>
    <property type="match status" value="1"/>
</dbReference>
<keyword evidence="11 13" id="KW-0326">Glycosidase</keyword>
<dbReference type="GO" id="GO:0008061">
    <property type="term" value="F:chitin binding"/>
    <property type="evidence" value="ECO:0007669"/>
    <property type="project" value="UniProtKB-KW"/>
</dbReference>
<dbReference type="PROSITE" id="PS51782">
    <property type="entry name" value="LYSM"/>
    <property type="match status" value="1"/>
</dbReference>
<dbReference type="Gene3D" id="3.20.20.80">
    <property type="entry name" value="Glycosidases"/>
    <property type="match status" value="1"/>
</dbReference>
<gene>
    <name evidence="16" type="ORF">B0T24DRAFT_690163</name>
</gene>
<dbReference type="PANTHER" id="PTHR47700:SF2">
    <property type="entry name" value="CHITINASE"/>
    <property type="match status" value="1"/>
</dbReference>
<dbReference type="GO" id="GO:0000272">
    <property type="term" value="P:polysaccharide catabolic process"/>
    <property type="evidence" value="ECO:0007669"/>
    <property type="project" value="UniProtKB-KW"/>
</dbReference>
<dbReference type="PROSITE" id="PS51910">
    <property type="entry name" value="GH18_2"/>
    <property type="match status" value="1"/>
</dbReference>
<evidence type="ECO:0000256" key="7">
    <source>
        <dbReference type="ARBA" id="ARBA00022801"/>
    </source>
</evidence>
<evidence type="ECO:0000256" key="10">
    <source>
        <dbReference type="ARBA" id="ARBA00023277"/>
    </source>
</evidence>
<dbReference type="InterPro" id="IPR029070">
    <property type="entry name" value="Chitinase_insertion_sf"/>
</dbReference>
<evidence type="ECO:0000313" key="16">
    <source>
        <dbReference type="EMBL" id="KAK3361762.1"/>
    </source>
</evidence>
<evidence type="ECO:0000259" key="15">
    <source>
        <dbReference type="PROSITE" id="PS51910"/>
    </source>
</evidence>
<keyword evidence="8" id="KW-0146">Chitin degradation</keyword>
<dbReference type="GO" id="GO:0006032">
    <property type="term" value="P:chitin catabolic process"/>
    <property type="evidence" value="ECO:0007669"/>
    <property type="project" value="UniProtKB-KW"/>
</dbReference>
<evidence type="ECO:0000256" key="11">
    <source>
        <dbReference type="ARBA" id="ARBA00023295"/>
    </source>
</evidence>
<feature type="domain" description="LysM" evidence="14">
    <location>
        <begin position="256"/>
        <end position="304"/>
    </location>
</feature>
<sequence>MAFAAVAMGVQTSIFDIASFNTPVDQPGTDVTIRACTIPSTPTTNTVAARNWHPLNSWSKKLLSRKLASRTDNSTAFANSTTSTNSTEPTNSTVRINSTAACNRGAPSTVLVSLHEVWWNSEANSSSANEVVAAAAALRTYVGIDVGCEATIIISQSGSAIVGLGLLPDRIGAEVCGTNTSSTQSFGIFATASGDIGAVQKLVKGWSNGGCLSAFDGQKTIDGGSIDIHSAIIDPAAVPASTKRDEHALDKRGTCQYIQAAPNNGCWAVADKCHVSQDDIRKFDPAKGGKDICNNVQAGMYFCCNQGSLPDFTPNRTRTAQYCSVIAEAHKMTVDQLEERNKNSWGFAGCQYLMEGQMICLSTGKPQLPNSDPNYHCGPQVRRAACKEAGAHKLTGSAAAARLHSLHRDQVGHGSTGHGTNGCISNCGTDIKRSNAPASLMHVGYFEAWNLNRDCLHMDISQMTKPLATGGSYTHVHFAFAALTRDYNINITAVKQQFDGLKKLTGIKKILSFGGWSFSTDADTFLIFRQGVIDANRATLVKNVVRFINDNGLDGVDFDWEYPGAPDISDVPPGGPEDAPNYLTFLRDVRKALPDNKTVSIAVPASFWYLKQFPIKQISAVVDYIIYMTYGLHGQWDYDNKKVNDGCFNCARHHVNTTEVDYALSMITKAGVPSNKVIVGMDLYGRTFGLTQKGCRGNSWTFGGKNSTALKGWCTDTAGYISNYEIREILAQSGNDELQNYGNVAEVNDKDGDLVYYNDDQYTSWMKPDRFKMRSQDIKNNNFAGLSDWAADLDVNYGNNGTGDVLDADDGYEDAAYVCDFSTVFRTLDEAQRAAGGKSPECIAINTVQAVTNMLNTAADNYTNTNNGYDTRFDAYVCYVKNMIPGAIDKFMMAGGGTAGNGMKCFDCEINEIGNPSVTKPCGLLAKVSDLEYGTYDVYFHLRDSGGFYKDLLDTSGIPQDWVTLTGSRDFTEGCTVDPGAWCPPSAGNRRWYNYPDGKKDLTVANPKDLVTGGLCSLDELLTQLAAASIDLMLGTWRGSYDDVIDVLSLPVSMLQAAVDAMAQVKILGGKEEDIEAKEKRDQILGIIGAVLFVVPFLGEAGLAAAGLTNLARIASVAREVANGAFSIYEFVDNKDSIIMALFEMLLGAGGLAMAARDAAGFASMATKRRFFSADAINKIGGIEKAQSDILAELRAARKTCKLP</sequence>
<keyword evidence="9" id="KW-0843">Virulence</keyword>
<dbReference type="Gene3D" id="3.10.350.10">
    <property type="entry name" value="LysM domain"/>
    <property type="match status" value="1"/>
</dbReference>
<dbReference type="EMBL" id="JAULSN010000010">
    <property type="protein sequence ID" value="KAK3361762.1"/>
    <property type="molecule type" value="Genomic_DNA"/>
</dbReference>
<keyword evidence="5" id="KW-0964">Secreted</keyword>
<dbReference type="SUPFAM" id="SSF51445">
    <property type="entry name" value="(Trans)glycosidases"/>
    <property type="match status" value="1"/>
</dbReference>
<keyword evidence="10" id="KW-0119">Carbohydrate metabolism</keyword>
<evidence type="ECO:0000256" key="8">
    <source>
        <dbReference type="ARBA" id="ARBA00023024"/>
    </source>
</evidence>
<dbReference type="InterPro" id="IPR017853">
    <property type="entry name" value="GH"/>
</dbReference>
<proteinExistence type="inferred from homology"/>
<name>A0AAE0MYL9_9PEZI</name>
<evidence type="ECO:0000313" key="17">
    <source>
        <dbReference type="Proteomes" id="UP001287356"/>
    </source>
</evidence>
<evidence type="ECO:0000256" key="4">
    <source>
        <dbReference type="ARBA" id="ARBA00012729"/>
    </source>
</evidence>
<keyword evidence="6" id="KW-0147">Chitin-binding</keyword>
<protein>
    <recommendedName>
        <fullName evidence="4">chitinase</fullName>
        <ecNumber evidence="4">3.2.1.14</ecNumber>
    </recommendedName>
</protein>
<dbReference type="GO" id="GO:0005576">
    <property type="term" value="C:extracellular region"/>
    <property type="evidence" value="ECO:0007669"/>
    <property type="project" value="UniProtKB-SubCell"/>
</dbReference>
<evidence type="ECO:0000256" key="3">
    <source>
        <dbReference type="ARBA" id="ARBA00008682"/>
    </source>
</evidence>
<dbReference type="Gene3D" id="3.10.50.10">
    <property type="match status" value="1"/>
</dbReference>
<dbReference type="InterPro" id="IPR011583">
    <property type="entry name" value="Chitinase_II/V-like_cat"/>
</dbReference>
<dbReference type="SMART" id="SM00636">
    <property type="entry name" value="Glyco_18"/>
    <property type="match status" value="1"/>
</dbReference>
<evidence type="ECO:0000256" key="12">
    <source>
        <dbReference type="ARBA" id="ARBA00023326"/>
    </source>
</evidence>
<comment type="subcellular location">
    <subcellularLocation>
        <location evidence="2">Secreted</location>
    </subcellularLocation>
</comment>
<reference evidence="16" key="1">
    <citation type="journal article" date="2023" name="Mol. Phylogenet. Evol.">
        <title>Genome-scale phylogeny and comparative genomics of the fungal order Sordariales.</title>
        <authorList>
            <person name="Hensen N."/>
            <person name="Bonometti L."/>
            <person name="Westerberg I."/>
            <person name="Brannstrom I.O."/>
            <person name="Guillou S."/>
            <person name="Cros-Aarteil S."/>
            <person name="Calhoun S."/>
            <person name="Haridas S."/>
            <person name="Kuo A."/>
            <person name="Mondo S."/>
            <person name="Pangilinan J."/>
            <person name="Riley R."/>
            <person name="LaButti K."/>
            <person name="Andreopoulos B."/>
            <person name="Lipzen A."/>
            <person name="Chen C."/>
            <person name="Yan M."/>
            <person name="Daum C."/>
            <person name="Ng V."/>
            <person name="Clum A."/>
            <person name="Steindorff A."/>
            <person name="Ohm R.A."/>
            <person name="Martin F."/>
            <person name="Silar P."/>
            <person name="Natvig D.O."/>
            <person name="Lalanne C."/>
            <person name="Gautier V."/>
            <person name="Ament-Velasquez S.L."/>
            <person name="Kruys A."/>
            <person name="Hutchinson M.I."/>
            <person name="Powell A.J."/>
            <person name="Barry K."/>
            <person name="Miller A.N."/>
            <person name="Grigoriev I.V."/>
            <person name="Debuchy R."/>
            <person name="Gladieux P."/>
            <person name="Hiltunen Thoren M."/>
            <person name="Johannesson H."/>
        </authorList>
    </citation>
    <scope>NUCLEOTIDE SEQUENCE</scope>
    <source>
        <strain evidence="16">CBS 958.72</strain>
    </source>
</reference>
<evidence type="ECO:0000259" key="14">
    <source>
        <dbReference type="PROSITE" id="PS51782"/>
    </source>
</evidence>
<comment type="catalytic activity">
    <reaction evidence="1">
        <text>Random endo-hydrolysis of N-acetyl-beta-D-glucosaminide (1-&gt;4)-beta-linkages in chitin and chitodextrins.</text>
        <dbReference type="EC" id="3.2.1.14"/>
    </reaction>
</comment>
<dbReference type="InterPro" id="IPR018392">
    <property type="entry name" value="LysM"/>
</dbReference>
<keyword evidence="17" id="KW-1185">Reference proteome</keyword>